<dbReference type="InterPro" id="IPR050473">
    <property type="entry name" value="A2M/Complement_sys"/>
</dbReference>
<dbReference type="PANTHER" id="PTHR11412">
    <property type="entry name" value="MACROGLOBULIN / COMPLEMENT"/>
    <property type="match status" value="1"/>
</dbReference>
<dbReference type="InterPro" id="IPR036595">
    <property type="entry name" value="A-macroglobulin_rcpt-bd_sf"/>
</dbReference>
<keyword evidence="6" id="KW-1185">Reference proteome</keyword>
<dbReference type="Gene3D" id="2.60.120.1540">
    <property type="match status" value="1"/>
</dbReference>
<evidence type="ECO:0000256" key="1">
    <source>
        <dbReference type="ARBA" id="ARBA00022729"/>
    </source>
</evidence>
<evidence type="ECO:0008006" key="7">
    <source>
        <dbReference type="Google" id="ProtNLM"/>
    </source>
</evidence>
<dbReference type="VEuPathDB" id="VectorBase:ACUA017941"/>
<dbReference type="GO" id="GO:0005615">
    <property type="term" value="C:extracellular space"/>
    <property type="evidence" value="ECO:0007669"/>
    <property type="project" value="InterPro"/>
</dbReference>
<organism evidence="5 6">
    <name type="scientific">Anopheles culicifacies</name>
    <dbReference type="NCBI Taxonomy" id="139723"/>
    <lineage>
        <taxon>Eukaryota</taxon>
        <taxon>Metazoa</taxon>
        <taxon>Ecdysozoa</taxon>
        <taxon>Arthropoda</taxon>
        <taxon>Hexapoda</taxon>
        <taxon>Insecta</taxon>
        <taxon>Pterygota</taxon>
        <taxon>Neoptera</taxon>
        <taxon>Endopterygota</taxon>
        <taxon>Diptera</taxon>
        <taxon>Nematocera</taxon>
        <taxon>Culicoidea</taxon>
        <taxon>Culicidae</taxon>
        <taxon>Anophelinae</taxon>
        <taxon>Anopheles</taxon>
        <taxon>culicifacies species complex</taxon>
    </lineage>
</organism>
<dbReference type="SUPFAM" id="SSF49410">
    <property type="entry name" value="Alpha-macroglobulin receptor domain"/>
    <property type="match status" value="1"/>
</dbReference>
<dbReference type="SMART" id="SM01361">
    <property type="entry name" value="A2M_recep"/>
    <property type="match status" value="1"/>
</dbReference>
<dbReference type="SUPFAM" id="SSF48239">
    <property type="entry name" value="Terpenoid cyclases/Protein prenyltransferases"/>
    <property type="match status" value="1"/>
</dbReference>
<dbReference type="InterPro" id="IPR013783">
    <property type="entry name" value="Ig-like_fold"/>
</dbReference>
<dbReference type="Pfam" id="PF07678">
    <property type="entry name" value="TED_complement"/>
    <property type="match status" value="1"/>
</dbReference>
<reference evidence="5" key="2">
    <citation type="submission" date="2020-05" db="UniProtKB">
        <authorList>
            <consortium name="EnsemblMetazoa"/>
        </authorList>
    </citation>
    <scope>IDENTIFICATION</scope>
    <source>
        <strain evidence="5">A-37</strain>
    </source>
</reference>
<dbReference type="InterPro" id="IPR008930">
    <property type="entry name" value="Terpenoid_cyclase/PrenylTrfase"/>
</dbReference>
<dbReference type="Gene3D" id="2.60.40.690">
    <property type="entry name" value="Alpha-macroglobulin, receptor-binding domain"/>
    <property type="match status" value="1"/>
</dbReference>
<accession>A0A182MGU0</accession>
<feature type="domain" description="Alpha-macroglobulin receptor-binding" evidence="4">
    <location>
        <begin position="1210"/>
        <end position="1299"/>
    </location>
</feature>
<dbReference type="EnsemblMetazoa" id="ACUA017941-RA">
    <property type="protein sequence ID" value="ACUA017941-PA"/>
    <property type="gene ID" value="ACUA017941"/>
</dbReference>
<dbReference type="Proteomes" id="UP000075883">
    <property type="component" value="Unassembled WGS sequence"/>
</dbReference>
<dbReference type="InterPro" id="IPR011626">
    <property type="entry name" value="Alpha-macroglobulin_TED"/>
</dbReference>
<name>A0A182MGU0_9DIPT</name>
<dbReference type="Gene3D" id="1.50.10.20">
    <property type="match status" value="1"/>
</dbReference>
<dbReference type="Gene3D" id="2.60.40.1930">
    <property type="match status" value="1"/>
</dbReference>
<reference evidence="6" key="1">
    <citation type="submission" date="2013-09" db="EMBL/GenBank/DDBJ databases">
        <title>The Genome Sequence of Anopheles culicifacies species A.</title>
        <authorList>
            <consortium name="The Broad Institute Genomics Platform"/>
            <person name="Neafsey D.E."/>
            <person name="Besansky N."/>
            <person name="Howell P."/>
            <person name="Walton C."/>
            <person name="Young S.K."/>
            <person name="Zeng Q."/>
            <person name="Gargeya S."/>
            <person name="Fitzgerald M."/>
            <person name="Haas B."/>
            <person name="Abouelleil A."/>
            <person name="Allen A.W."/>
            <person name="Alvarado L."/>
            <person name="Arachchi H.M."/>
            <person name="Berlin A.M."/>
            <person name="Chapman S.B."/>
            <person name="Gainer-Dewar J."/>
            <person name="Goldberg J."/>
            <person name="Griggs A."/>
            <person name="Gujja S."/>
            <person name="Hansen M."/>
            <person name="Howarth C."/>
            <person name="Imamovic A."/>
            <person name="Ireland A."/>
            <person name="Larimer J."/>
            <person name="McCowan C."/>
            <person name="Murphy C."/>
            <person name="Pearson M."/>
            <person name="Poon T.W."/>
            <person name="Priest M."/>
            <person name="Roberts A."/>
            <person name="Saif S."/>
            <person name="Shea T."/>
            <person name="Sisk P."/>
            <person name="Sykes S."/>
            <person name="Wortman J."/>
            <person name="Nusbaum C."/>
            <person name="Birren B."/>
        </authorList>
    </citation>
    <scope>NUCLEOTIDE SEQUENCE [LARGE SCALE GENOMIC DNA]</scope>
    <source>
        <strain evidence="6">A-37</strain>
    </source>
</reference>
<dbReference type="InterPro" id="IPR009048">
    <property type="entry name" value="A-macroglobulin_rcpt-bd"/>
</dbReference>
<dbReference type="STRING" id="139723.A0A182MGU0"/>
<dbReference type="InterPro" id="IPR001599">
    <property type="entry name" value="Macroglobln_a2"/>
</dbReference>
<sequence length="1303" mass="146845">MPISFMRDYISIFTAGSFAGSDNVSIILANMDTAVSTFEIENIGMEEGDVIVSTTVDPKHVQLYVLPQEWSQAAGEDAIQLDIITSSSTAEEARLTGQIQLTQQPKVLIQLSDVFHTPGDYLKFRILLTDELNKPFASTGQPFNLTIALQHEVQHTVTSWDVQLYPGDIYSGQHLFVDDRDIGDWNMTVRIGDQSTSKPFRVMLYSALIHRIKIKTADMNTFRDEFIEMSVEAMYTFGKPLRGILKMTLTGDSNLVMERVYTIDGRKNVEIPIDQLFWDLNAGITRIVHINATVSVKNGLTQRNYYQSKSIEVYASPYKVVAQQMVDFTPGYNATLFVKAMRANGKPLKELKYKDNVSVQVSLHNEDSIEMQRFERMLDNDDTAIVSIPTDTSTERITVSVLYQDVSTSITLEPDYSPQLQVHVAKPKHHKTSDGFKLALVSSHTMDGVLAVIRKHTDENIPLFINCHQQNYHEQYVSVVRMSDVKQVYVFARLEGTLVQASTPLQEPTLAQQVRLTMDNNGITVFTKEANSFVGIAVYEGQLDTAQLQSIYKQAMFNGSVYPETEEVFPLSIDDVKVMPSLDSYQQAGSSDTEPSAPLNRLLLWEEKATRNQHATFRFHPPPHINQMTISAFAFGPTGGLGIAEPTQWQRRQDIEIYLHIPYSAKKLEPVTVDVYIVNNRNQKVNFVLVELLNKANEFSFLNNSGRTDAVQKTIYGRLKPNEVQRAEFLIRPKKLGSITLKATAYSPDSELASAETILRTVPESVQRTGTIERFFNLDNSAEKYVNLKIPIPHTVDVGSEKITVSLHREQLQIAALPVSVLLDKLVQADPFTMTMKASLTLDVLALGQLDWTERKALAHEMINNTVVKILSYAQRDGSFIIPEQHTPSSKCWDTIIAVQALTHANHHLRRAAITTAIVDALNWLRDQQASDGYFCTEDGTQNELERIEKTAHVLLAYYGMKSYSWRYVSVIDNAREYLLSNTTQLREPYHLALVGHVLTFSLKGVTGAENLALINEKLSEIMSELLDRKKQSSSGLKMWWSSTTSATDLETTAYVLLLMTSKKQLFNAAPIVNWIKGQPYRRAASSITPNSHIALRALITYAKHTTFLDKQYSALIIASDKTGELVRQELNHNSGEHVLKLPSSTRLVNFSINGTITGAFEINYSYMESVTLQTQKFDIDLLQYNTSDVDYTDWRVCIRFLPKGFHEKTHMVTCEISFPTGYIALDDSVSELNQLEDVVTTVLRNDETLLAITFEEIGIQQKCFNVTGFRRNEETRQLPGTIKVFDLADASNVAFKQMGIKT</sequence>
<evidence type="ECO:0000259" key="3">
    <source>
        <dbReference type="SMART" id="SM01360"/>
    </source>
</evidence>
<protein>
    <recommendedName>
        <fullName evidence="7">Alpha-2-macroglobulin domain-containing protein</fullName>
    </recommendedName>
</protein>
<dbReference type="Pfam" id="PF07677">
    <property type="entry name" value="A2M_recep"/>
    <property type="match status" value="1"/>
</dbReference>
<evidence type="ECO:0000259" key="4">
    <source>
        <dbReference type="SMART" id="SM01361"/>
    </source>
</evidence>
<keyword evidence="2" id="KW-0882">Thioester bond</keyword>
<dbReference type="GO" id="GO:0004866">
    <property type="term" value="F:endopeptidase inhibitor activity"/>
    <property type="evidence" value="ECO:0007669"/>
    <property type="project" value="InterPro"/>
</dbReference>
<dbReference type="Pfam" id="PF00207">
    <property type="entry name" value="A2M"/>
    <property type="match status" value="1"/>
</dbReference>
<feature type="domain" description="Alpha-2-macroglobulin" evidence="3">
    <location>
        <begin position="602"/>
        <end position="692"/>
    </location>
</feature>
<dbReference type="Gene3D" id="2.60.40.10">
    <property type="entry name" value="Immunoglobulins"/>
    <property type="match status" value="1"/>
</dbReference>
<dbReference type="EMBL" id="AXCM01005884">
    <property type="status" value="NOT_ANNOTATED_CDS"/>
    <property type="molecule type" value="Genomic_DNA"/>
</dbReference>
<dbReference type="Gene3D" id="2.60.40.1940">
    <property type="match status" value="1"/>
</dbReference>
<evidence type="ECO:0000256" key="2">
    <source>
        <dbReference type="ARBA" id="ARBA00022966"/>
    </source>
</evidence>
<evidence type="ECO:0000313" key="5">
    <source>
        <dbReference type="EnsemblMetazoa" id="ACUA017941-PA"/>
    </source>
</evidence>
<proteinExistence type="predicted"/>
<dbReference type="PANTHER" id="PTHR11412:SF136">
    <property type="entry name" value="CD109 ANTIGEN"/>
    <property type="match status" value="1"/>
</dbReference>
<keyword evidence="1" id="KW-0732">Signal</keyword>
<dbReference type="SMART" id="SM01360">
    <property type="entry name" value="A2M"/>
    <property type="match status" value="1"/>
</dbReference>
<evidence type="ECO:0000313" key="6">
    <source>
        <dbReference type="Proteomes" id="UP000075883"/>
    </source>
</evidence>